<accession>A0A8T0PDN4</accession>
<gene>
    <name evidence="2" type="ORF">PVAP13_8NG318284</name>
</gene>
<dbReference type="PROSITE" id="PS50181">
    <property type="entry name" value="FBOX"/>
    <property type="match status" value="1"/>
</dbReference>
<name>A0A8T0PDN4_PANVG</name>
<dbReference type="InterPro" id="IPR036047">
    <property type="entry name" value="F-box-like_dom_sf"/>
</dbReference>
<sequence>MATDTVVAAAAALPDDVLEDILGRLPVRSLAASQLVCRAWRDLVGERRLLLPHSVAGLFVNYIDHFRPHFFARPKPPADGGAAQTAIDGAFSFIAREKPYEYNVLDHCNGLVLHSGDHRIGGEKALYLCNPATRRWARLPRSNFEHWKPRAFVAFDPAVSPHWEPPATWTWHVFSSTTMRWEEKVFIGEGEAAGTVADLLLHSWNEYDARWRSSAAYWQGALYMNCRGEYVSRNVKTTAYNFKRRNVDFLVSVALIIEVSTFSLTWQCQQGAKSFIGRSGNGVCFGALDADMVRLHVWILDESSDGNKKTEWVLKHRCNVVNPDYWQMRYDGPPWTIAHTISTGGACHDDENDYHYYHARYQRVTFLGFHPYKEVVFLGMGNSGVACHLDTGKVQDLGVLDPGCYNRGPYESFVDTPCLMGV</sequence>
<dbReference type="EMBL" id="CM029052">
    <property type="protein sequence ID" value="KAG2559115.1"/>
    <property type="molecule type" value="Genomic_DNA"/>
</dbReference>
<reference evidence="2" key="1">
    <citation type="submission" date="2020-05" db="EMBL/GenBank/DDBJ databases">
        <title>WGS assembly of Panicum virgatum.</title>
        <authorList>
            <person name="Lovell J.T."/>
            <person name="Jenkins J."/>
            <person name="Shu S."/>
            <person name="Juenger T.E."/>
            <person name="Schmutz J."/>
        </authorList>
    </citation>
    <scope>NUCLEOTIDE SEQUENCE</scope>
    <source>
        <strain evidence="2">AP13</strain>
    </source>
</reference>
<dbReference type="InterPro" id="IPR001810">
    <property type="entry name" value="F-box_dom"/>
</dbReference>
<dbReference type="SUPFAM" id="SSF81383">
    <property type="entry name" value="F-box domain"/>
    <property type="match status" value="1"/>
</dbReference>
<dbReference type="Gene3D" id="1.20.1280.50">
    <property type="match status" value="1"/>
</dbReference>
<dbReference type="Proteomes" id="UP000823388">
    <property type="component" value="Chromosome 8N"/>
</dbReference>
<dbReference type="PANTHER" id="PTHR34591">
    <property type="entry name" value="OS03G0653100 PROTEIN-RELATED"/>
    <property type="match status" value="1"/>
</dbReference>
<dbReference type="PANTHER" id="PTHR34591:SF43">
    <property type="entry name" value="F-BOX DOMAIN-CONTAINING PROTEIN"/>
    <property type="match status" value="1"/>
</dbReference>
<evidence type="ECO:0000313" key="2">
    <source>
        <dbReference type="EMBL" id="KAG2559115.1"/>
    </source>
</evidence>
<dbReference type="AlphaFoldDB" id="A0A8T0PDN4"/>
<feature type="domain" description="F-box" evidence="1">
    <location>
        <begin position="7"/>
        <end position="53"/>
    </location>
</feature>
<proteinExistence type="predicted"/>
<dbReference type="Pfam" id="PF12937">
    <property type="entry name" value="F-box-like"/>
    <property type="match status" value="1"/>
</dbReference>
<organism evidence="2 3">
    <name type="scientific">Panicum virgatum</name>
    <name type="common">Blackwell switchgrass</name>
    <dbReference type="NCBI Taxonomy" id="38727"/>
    <lineage>
        <taxon>Eukaryota</taxon>
        <taxon>Viridiplantae</taxon>
        <taxon>Streptophyta</taxon>
        <taxon>Embryophyta</taxon>
        <taxon>Tracheophyta</taxon>
        <taxon>Spermatophyta</taxon>
        <taxon>Magnoliopsida</taxon>
        <taxon>Liliopsida</taxon>
        <taxon>Poales</taxon>
        <taxon>Poaceae</taxon>
        <taxon>PACMAD clade</taxon>
        <taxon>Panicoideae</taxon>
        <taxon>Panicodae</taxon>
        <taxon>Paniceae</taxon>
        <taxon>Panicinae</taxon>
        <taxon>Panicum</taxon>
        <taxon>Panicum sect. Hiantes</taxon>
    </lineage>
</organism>
<dbReference type="SMART" id="SM00256">
    <property type="entry name" value="FBOX"/>
    <property type="match status" value="1"/>
</dbReference>
<keyword evidence="3" id="KW-1185">Reference proteome</keyword>
<comment type="caution">
    <text evidence="2">The sequence shown here is derived from an EMBL/GenBank/DDBJ whole genome shotgun (WGS) entry which is preliminary data.</text>
</comment>
<evidence type="ECO:0000259" key="1">
    <source>
        <dbReference type="PROSITE" id="PS50181"/>
    </source>
</evidence>
<protein>
    <recommendedName>
        <fullName evidence="1">F-box domain-containing protein</fullName>
    </recommendedName>
</protein>
<evidence type="ECO:0000313" key="3">
    <source>
        <dbReference type="Proteomes" id="UP000823388"/>
    </source>
</evidence>